<evidence type="ECO:0000256" key="1">
    <source>
        <dbReference type="ARBA" id="ARBA00022679"/>
    </source>
</evidence>
<dbReference type="EMBL" id="CP036455">
    <property type="protein sequence ID" value="QBI56471.1"/>
    <property type="molecule type" value="Genomic_DNA"/>
</dbReference>
<sequence>MEDLAPADPRSLGGITLRGRLGKGGMGRVYAGVTEDGEYVAVKVLLDEYAEREDLRGRFAREIAAMQMVQGPGTAALLDAAPPGEDPPWLAMEFVRGLSLKDYVQGYGPLGAEQGAALGLILAEALDEIHAVGLLHRDLKPSNVLLGPEGPRVIDFGLVALGGPGSELTATGATVGTPACMAPEQVDSPDDVAAAADVYGLGATLLYAVTGHYPYQRPAIPAVLAALTSEDVLPDLGGAPEELSPLIGRMLAHAPAARPPLTEVRKLLVERLAVSGRSPAAARTALARETYVRGADESDDRVIARPVRRPRHTGRSRPRAANTPVVARTAERLRRAYA</sequence>
<evidence type="ECO:0000256" key="5">
    <source>
        <dbReference type="PROSITE-ProRule" id="PRU10141"/>
    </source>
</evidence>
<dbReference type="Gene3D" id="1.10.510.10">
    <property type="entry name" value="Transferase(Phosphotransferase) domain 1"/>
    <property type="match status" value="1"/>
</dbReference>
<evidence type="ECO:0000256" key="2">
    <source>
        <dbReference type="ARBA" id="ARBA00022741"/>
    </source>
</evidence>
<feature type="domain" description="Protein kinase" evidence="7">
    <location>
        <begin position="15"/>
        <end position="272"/>
    </location>
</feature>
<dbReference type="PROSITE" id="PS50011">
    <property type="entry name" value="PROTEIN_KINASE_DOM"/>
    <property type="match status" value="1"/>
</dbReference>
<organism evidence="8 9">
    <name type="scientific">Streptomonospora litoralis</name>
    <dbReference type="NCBI Taxonomy" id="2498135"/>
    <lineage>
        <taxon>Bacteria</taxon>
        <taxon>Bacillati</taxon>
        <taxon>Actinomycetota</taxon>
        <taxon>Actinomycetes</taxon>
        <taxon>Streptosporangiales</taxon>
        <taxon>Nocardiopsidaceae</taxon>
        <taxon>Streptomonospora</taxon>
    </lineage>
</organism>
<evidence type="ECO:0000256" key="4">
    <source>
        <dbReference type="ARBA" id="ARBA00022840"/>
    </source>
</evidence>
<dbReference type="InterPro" id="IPR000719">
    <property type="entry name" value="Prot_kinase_dom"/>
</dbReference>
<keyword evidence="1 8" id="KW-0808">Transferase</keyword>
<keyword evidence="4 5" id="KW-0067">ATP-binding</keyword>
<dbReference type="KEGG" id="strr:EKD16_23620"/>
<dbReference type="PROSITE" id="PS00107">
    <property type="entry name" value="PROTEIN_KINASE_ATP"/>
    <property type="match status" value="1"/>
</dbReference>
<evidence type="ECO:0000259" key="7">
    <source>
        <dbReference type="PROSITE" id="PS50011"/>
    </source>
</evidence>
<protein>
    <submittedName>
        <fullName evidence="8">Serine/threonine-protein kinase AfsK</fullName>
        <ecNumber evidence="8">2.7.11.1</ecNumber>
    </submittedName>
</protein>
<feature type="binding site" evidence="5">
    <location>
        <position position="43"/>
    </location>
    <ligand>
        <name>ATP</name>
        <dbReference type="ChEBI" id="CHEBI:30616"/>
    </ligand>
</feature>
<keyword evidence="2 5" id="KW-0547">Nucleotide-binding</keyword>
<dbReference type="InterPro" id="IPR011009">
    <property type="entry name" value="Kinase-like_dom_sf"/>
</dbReference>
<dbReference type="Gene3D" id="3.30.200.20">
    <property type="entry name" value="Phosphorylase Kinase, domain 1"/>
    <property type="match status" value="1"/>
</dbReference>
<dbReference type="SUPFAM" id="SSF56112">
    <property type="entry name" value="Protein kinase-like (PK-like)"/>
    <property type="match status" value="1"/>
</dbReference>
<dbReference type="Pfam" id="PF00069">
    <property type="entry name" value="Pkinase"/>
    <property type="match status" value="1"/>
</dbReference>
<evidence type="ECO:0000313" key="9">
    <source>
        <dbReference type="Proteomes" id="UP000292235"/>
    </source>
</evidence>
<dbReference type="InterPro" id="IPR017441">
    <property type="entry name" value="Protein_kinase_ATP_BS"/>
</dbReference>
<dbReference type="InterPro" id="IPR008271">
    <property type="entry name" value="Ser/Thr_kinase_AS"/>
</dbReference>
<reference evidence="8 9" key="1">
    <citation type="submission" date="2019-02" db="EMBL/GenBank/DDBJ databases">
        <authorList>
            <person name="Khodamoradi S."/>
            <person name="Hahnke R.L."/>
            <person name="Kaempfer P."/>
            <person name="Schumann P."/>
            <person name="Rohde M."/>
            <person name="Steinert M."/>
            <person name="Luzhetskyy A."/>
            <person name="Wink J."/>
            <person name="Ruckert C."/>
        </authorList>
    </citation>
    <scope>NUCLEOTIDE SEQUENCE [LARGE SCALE GENOMIC DNA]</scope>
    <source>
        <strain evidence="8 9">M2</strain>
    </source>
</reference>
<dbReference type="EC" id="2.7.11.1" evidence="8"/>
<dbReference type="OrthoDB" id="3915799at2"/>
<dbReference type="CDD" id="cd14014">
    <property type="entry name" value="STKc_PknB_like"/>
    <property type="match status" value="1"/>
</dbReference>
<keyword evidence="9" id="KW-1185">Reference proteome</keyword>
<gene>
    <name evidence="8" type="primary">afsK14</name>
    <name evidence="8" type="ORF">EKD16_23620</name>
</gene>
<dbReference type="GO" id="GO:0004674">
    <property type="term" value="F:protein serine/threonine kinase activity"/>
    <property type="evidence" value="ECO:0007669"/>
    <property type="project" value="UniProtKB-EC"/>
</dbReference>
<dbReference type="PANTHER" id="PTHR43289">
    <property type="entry name" value="MITOGEN-ACTIVATED PROTEIN KINASE KINASE KINASE 20-RELATED"/>
    <property type="match status" value="1"/>
</dbReference>
<feature type="region of interest" description="Disordered" evidence="6">
    <location>
        <begin position="309"/>
        <end position="331"/>
    </location>
</feature>
<dbReference type="RefSeq" id="WP_131101360.1">
    <property type="nucleotide sequence ID" value="NZ_CP036455.1"/>
</dbReference>
<dbReference type="GO" id="GO:0005524">
    <property type="term" value="F:ATP binding"/>
    <property type="evidence" value="ECO:0007669"/>
    <property type="project" value="UniProtKB-UniRule"/>
</dbReference>
<keyword evidence="3 8" id="KW-0418">Kinase</keyword>
<proteinExistence type="predicted"/>
<accession>A0A4P6Q9W9</accession>
<dbReference type="AlphaFoldDB" id="A0A4P6Q9W9"/>
<dbReference type="SMART" id="SM00220">
    <property type="entry name" value="S_TKc"/>
    <property type="match status" value="1"/>
</dbReference>
<evidence type="ECO:0000256" key="6">
    <source>
        <dbReference type="SAM" id="MobiDB-lite"/>
    </source>
</evidence>
<dbReference type="PROSITE" id="PS00108">
    <property type="entry name" value="PROTEIN_KINASE_ST"/>
    <property type="match status" value="1"/>
</dbReference>
<feature type="compositionally biased region" description="Basic residues" evidence="6">
    <location>
        <begin position="309"/>
        <end position="318"/>
    </location>
</feature>
<evidence type="ECO:0000256" key="3">
    <source>
        <dbReference type="ARBA" id="ARBA00022777"/>
    </source>
</evidence>
<dbReference type="Proteomes" id="UP000292235">
    <property type="component" value="Chromosome"/>
</dbReference>
<name>A0A4P6Q9W9_9ACTN</name>
<dbReference type="PANTHER" id="PTHR43289:SF34">
    <property type="entry name" value="SERINE_THREONINE-PROTEIN KINASE YBDM-RELATED"/>
    <property type="match status" value="1"/>
</dbReference>
<evidence type="ECO:0000313" key="8">
    <source>
        <dbReference type="EMBL" id="QBI56471.1"/>
    </source>
</evidence>